<accession>A0A852RLF4</accession>
<dbReference type="InterPro" id="IPR007173">
    <property type="entry name" value="ALO_C"/>
</dbReference>
<keyword evidence="1" id="KW-0560">Oxidoreductase</keyword>
<dbReference type="InterPro" id="IPR016167">
    <property type="entry name" value="FAD-bd_PCMH_sub1"/>
</dbReference>
<dbReference type="Proteomes" id="UP000582231">
    <property type="component" value="Unassembled WGS sequence"/>
</dbReference>
<organism evidence="3 4">
    <name type="scientific">Nocardioides kongjuensis</name>
    <dbReference type="NCBI Taxonomy" id="349522"/>
    <lineage>
        <taxon>Bacteria</taxon>
        <taxon>Bacillati</taxon>
        <taxon>Actinomycetota</taxon>
        <taxon>Actinomycetes</taxon>
        <taxon>Propionibacteriales</taxon>
        <taxon>Nocardioidaceae</taxon>
        <taxon>Nocardioides</taxon>
    </lineage>
</organism>
<dbReference type="InterPro" id="IPR016166">
    <property type="entry name" value="FAD-bd_PCMH"/>
</dbReference>
<dbReference type="GO" id="GO:0003885">
    <property type="term" value="F:D-arabinono-1,4-lactone oxidase activity"/>
    <property type="evidence" value="ECO:0007669"/>
    <property type="project" value="InterPro"/>
</dbReference>
<dbReference type="Pfam" id="PF04030">
    <property type="entry name" value="ALO"/>
    <property type="match status" value="1"/>
</dbReference>
<dbReference type="Gene3D" id="3.30.465.10">
    <property type="match status" value="1"/>
</dbReference>
<gene>
    <name evidence="3" type="ORF">BJ958_001682</name>
</gene>
<dbReference type="GO" id="GO:0071949">
    <property type="term" value="F:FAD binding"/>
    <property type="evidence" value="ECO:0007669"/>
    <property type="project" value="InterPro"/>
</dbReference>
<dbReference type="PANTHER" id="PTHR43762">
    <property type="entry name" value="L-GULONOLACTONE OXIDASE"/>
    <property type="match status" value="1"/>
</dbReference>
<reference evidence="3 4" key="1">
    <citation type="submission" date="2020-07" db="EMBL/GenBank/DDBJ databases">
        <title>Sequencing the genomes of 1000 actinobacteria strains.</title>
        <authorList>
            <person name="Klenk H.-P."/>
        </authorList>
    </citation>
    <scope>NUCLEOTIDE SEQUENCE [LARGE SCALE GENOMIC DNA]</scope>
    <source>
        <strain evidence="3 4">DSM 19082</strain>
    </source>
</reference>
<dbReference type="Pfam" id="PF01565">
    <property type="entry name" value="FAD_binding_4"/>
    <property type="match status" value="1"/>
</dbReference>
<comment type="caution">
    <text evidence="3">The sequence shown here is derived from an EMBL/GenBank/DDBJ whole genome shotgun (WGS) entry which is preliminary data.</text>
</comment>
<dbReference type="Gene3D" id="3.30.70.2520">
    <property type="match status" value="1"/>
</dbReference>
<dbReference type="Gene3D" id="1.10.45.10">
    <property type="entry name" value="Vanillyl-alcohol Oxidase, Chain A, domain 4"/>
    <property type="match status" value="1"/>
</dbReference>
<protein>
    <submittedName>
        <fullName evidence="3">FAD-linked oxidoreductase</fullName>
    </submittedName>
</protein>
<dbReference type="InterPro" id="IPR010031">
    <property type="entry name" value="FAD_lactone_oxidase-like"/>
</dbReference>
<dbReference type="InterPro" id="IPR016169">
    <property type="entry name" value="FAD-bd_PCMH_sub2"/>
</dbReference>
<dbReference type="Gene3D" id="3.30.43.10">
    <property type="entry name" value="Uridine Diphospho-n-acetylenolpyruvylglucosamine Reductase, domain 2"/>
    <property type="match status" value="1"/>
</dbReference>
<dbReference type="GO" id="GO:0080049">
    <property type="term" value="F:L-gulono-1,4-lactone dehydrogenase activity"/>
    <property type="evidence" value="ECO:0007669"/>
    <property type="project" value="TreeGrafter"/>
</dbReference>
<feature type="domain" description="FAD-binding PCMH-type" evidence="2">
    <location>
        <begin position="23"/>
        <end position="193"/>
    </location>
</feature>
<dbReference type="EMBL" id="JACCBF010000001">
    <property type="protein sequence ID" value="NYD30136.1"/>
    <property type="molecule type" value="Genomic_DNA"/>
</dbReference>
<dbReference type="GO" id="GO:0016020">
    <property type="term" value="C:membrane"/>
    <property type="evidence" value="ECO:0007669"/>
    <property type="project" value="InterPro"/>
</dbReference>
<evidence type="ECO:0000313" key="3">
    <source>
        <dbReference type="EMBL" id="NYD30136.1"/>
    </source>
</evidence>
<evidence type="ECO:0000256" key="1">
    <source>
        <dbReference type="ARBA" id="ARBA00023002"/>
    </source>
</evidence>
<evidence type="ECO:0000313" key="4">
    <source>
        <dbReference type="Proteomes" id="UP000582231"/>
    </source>
</evidence>
<dbReference type="PIRSF" id="PIRSF000136">
    <property type="entry name" value="LGO_GLO"/>
    <property type="match status" value="1"/>
</dbReference>
<dbReference type="InterPro" id="IPR036318">
    <property type="entry name" value="FAD-bd_PCMH-like_sf"/>
</dbReference>
<sequence length="446" mass="48665">MSTTPSGPTAQTAPSWRNWSGLESADGLEVVQPADAAEVAEVVRRARAAGRTVKSAGTGHSFTGIATPRHVHLRPERMRGIVAVDRDAMTVTALAGTQLKVFNAELAQLGLSLHNMGDIAEQTLAGAISTGTHGTGGRAAGLAAQVVGLELVTGTGEVLRASATENPDVLDLGRVGLGALGVLTTITFAVEPLFLLRAEERPMSWTDALAAFDDLTAAHDHVDMYWFPHSDRMLTKRNTRVGTDLTAARPLPRWRAWLDDDLLSNKVFGAQTATLNLVPRAIPAANRFASRLLGPRTYTDIAHRVFTTEREVVFREMEYAVPRAAGLDALRECRTAFERSGLTVSFPVEIRVAPADDVPLSTSYDRDSFYLAFHTHRRADHRAYFALMEPIMRAHGGRPHWGKLHTLDADDVAGLYPRLPELLALRERLDPDRVFTNTYLDRVLGA</sequence>
<dbReference type="AlphaFoldDB" id="A0A852RLF4"/>
<proteinExistence type="predicted"/>
<dbReference type="SUPFAM" id="SSF56176">
    <property type="entry name" value="FAD-binding/transporter-associated domain-like"/>
    <property type="match status" value="1"/>
</dbReference>
<name>A0A852RLF4_9ACTN</name>
<dbReference type="PANTHER" id="PTHR43762:SF1">
    <property type="entry name" value="D-ARABINONO-1,4-LACTONE OXIDASE"/>
    <property type="match status" value="1"/>
</dbReference>
<dbReference type="NCBIfam" id="TIGR01679">
    <property type="entry name" value="bact_FAD_ox"/>
    <property type="match status" value="1"/>
</dbReference>
<dbReference type="PROSITE" id="PS51387">
    <property type="entry name" value="FAD_PCMH"/>
    <property type="match status" value="1"/>
</dbReference>
<evidence type="ECO:0000259" key="2">
    <source>
        <dbReference type="PROSITE" id="PS51387"/>
    </source>
</evidence>
<dbReference type="InterPro" id="IPR006094">
    <property type="entry name" value="Oxid_FAD_bind_N"/>
</dbReference>
<dbReference type="InterPro" id="IPR016171">
    <property type="entry name" value="Vanillyl_alc_oxidase_C-sub2"/>
</dbReference>
<keyword evidence="4" id="KW-1185">Reference proteome</keyword>
<dbReference type="RefSeq" id="WP_179726425.1">
    <property type="nucleotide sequence ID" value="NZ_BAABEF010000001.1"/>
</dbReference>